<protein>
    <submittedName>
        <fullName evidence="1">Uncharacterized protein</fullName>
    </submittedName>
</protein>
<sequence>MSQPSIENIHEEIAKNNSYSVETPLHETYDSLCRIENENGIYFPNKSVKYAKLTKNGIWKTSELIKGKELKELLEFLNDSTSYRWGELGTPETHYFLTYYDQSDLCIGMTTIDLEGMAYSYPSTARMKWGMLKEMKLIDKLIFE</sequence>
<accession>A0ABP8D172</accession>
<name>A0ABP8D172_9FLAO</name>
<comment type="caution">
    <text evidence="1">The sequence shown here is derived from an EMBL/GenBank/DDBJ whole genome shotgun (WGS) entry which is preliminary data.</text>
</comment>
<reference evidence="2" key="1">
    <citation type="journal article" date="2019" name="Int. J. Syst. Evol. Microbiol.">
        <title>The Global Catalogue of Microorganisms (GCM) 10K type strain sequencing project: providing services to taxonomists for standard genome sequencing and annotation.</title>
        <authorList>
            <consortium name="The Broad Institute Genomics Platform"/>
            <consortium name="The Broad Institute Genome Sequencing Center for Infectious Disease"/>
            <person name="Wu L."/>
            <person name="Ma J."/>
        </authorList>
    </citation>
    <scope>NUCLEOTIDE SEQUENCE [LARGE SCALE GENOMIC DNA]</scope>
    <source>
        <strain evidence="2">JCM 17633</strain>
    </source>
</reference>
<dbReference type="RefSeq" id="WP_344715762.1">
    <property type="nucleotide sequence ID" value="NZ_BAABCB010000029.1"/>
</dbReference>
<dbReference type="Proteomes" id="UP001501682">
    <property type="component" value="Unassembled WGS sequence"/>
</dbReference>
<keyword evidence="2" id="KW-1185">Reference proteome</keyword>
<organism evidence="1 2">
    <name type="scientific">Winogradskyella damuponensis</name>
    <dbReference type="NCBI Taxonomy" id="943939"/>
    <lineage>
        <taxon>Bacteria</taxon>
        <taxon>Pseudomonadati</taxon>
        <taxon>Bacteroidota</taxon>
        <taxon>Flavobacteriia</taxon>
        <taxon>Flavobacteriales</taxon>
        <taxon>Flavobacteriaceae</taxon>
        <taxon>Winogradskyella</taxon>
    </lineage>
</organism>
<proteinExistence type="predicted"/>
<evidence type="ECO:0000313" key="2">
    <source>
        <dbReference type="Proteomes" id="UP001501682"/>
    </source>
</evidence>
<evidence type="ECO:0000313" key="1">
    <source>
        <dbReference type="EMBL" id="GAA4245885.1"/>
    </source>
</evidence>
<dbReference type="EMBL" id="BAABCB010000029">
    <property type="protein sequence ID" value="GAA4245885.1"/>
    <property type="molecule type" value="Genomic_DNA"/>
</dbReference>
<gene>
    <name evidence="1" type="ORF">GCM10022292_30040</name>
</gene>